<keyword evidence="5 12" id="KW-0479">Metal-binding</keyword>
<evidence type="ECO:0000256" key="14">
    <source>
        <dbReference type="SAM" id="SignalP"/>
    </source>
</evidence>
<dbReference type="InterPro" id="IPR009056">
    <property type="entry name" value="Cyt_c-like_dom"/>
</dbReference>
<keyword evidence="10" id="KW-0472">Membrane</keyword>
<feature type="binding site" description="covalent" evidence="11">
    <location>
        <position position="316"/>
    </location>
    <ligand>
        <name>heme c</name>
        <dbReference type="ChEBI" id="CHEBI:61717"/>
        <label>3</label>
    </ligand>
</feature>
<dbReference type="EMBL" id="CP013987">
    <property type="protein sequence ID" value="ALZ83983.1"/>
    <property type="molecule type" value="Genomic_DNA"/>
</dbReference>
<sequence>MRSFALPSLAGILLLSSAALTQADEATLTRGEYLTRLGNCQGCHTRPDGAPFAGGVAFDTPFGRLYSSNITPDRQQGLGDWTADQFRRALHDGLGREGEQLYPAFPYTAFTRLSDEDVAAIFAFLRIQRPVPYAPPANALRFPYDQRALIRGWKWLNFTPGPLPAVADARLARGAYLAEAVGHCQECHTPRTWSQGLDSGRAYAGATQQGWTAWNLTPDPRGLGGWSDAKLASYLREGHQRGEAVAAGPMAEVVSGGTRHLDDADLAALIAYLRTLPAQPGAVPARAEVQPPGEGGPLTAGEAESAALLQSACASCHAPDDRGPAGPYPRSFSNYSAVRDPAGTNLVRVLLDGLDRQGRTEHAFMPAYRDLLSDQQLADLATYIGRRFGGHAAAIRPADVAAAREGEK</sequence>
<evidence type="ECO:0000313" key="17">
    <source>
        <dbReference type="Proteomes" id="UP000064137"/>
    </source>
</evidence>
<dbReference type="RefSeq" id="WP_059314208.1">
    <property type="nucleotide sequence ID" value="NZ_CP013987.1"/>
</dbReference>
<feature type="binding site" description="axial binding residue" evidence="12">
    <location>
        <position position="44"/>
    </location>
    <ligand>
        <name>heme c</name>
        <dbReference type="ChEBI" id="CHEBI:61717"/>
        <label>1</label>
    </ligand>
    <ligandPart>
        <name>Fe</name>
        <dbReference type="ChEBI" id="CHEBI:18248"/>
    </ligandPart>
</feature>
<proteinExistence type="predicted"/>
<feature type="binding site" description="axial binding residue" evidence="12">
    <location>
        <position position="188"/>
    </location>
    <ligand>
        <name>heme c</name>
        <dbReference type="ChEBI" id="CHEBI:61717"/>
        <label>2</label>
    </ligand>
    <ligandPart>
        <name>Fe</name>
        <dbReference type="ChEBI" id="CHEBI:18248"/>
    </ligandPart>
</feature>
<keyword evidence="4 11" id="KW-0349">Heme</keyword>
<dbReference type="InterPro" id="IPR051459">
    <property type="entry name" value="Cytochrome_c-type_DH"/>
</dbReference>
<dbReference type="Gene3D" id="1.10.760.10">
    <property type="entry name" value="Cytochrome c-like domain"/>
    <property type="match status" value="3"/>
</dbReference>
<evidence type="ECO:0000256" key="11">
    <source>
        <dbReference type="PIRSR" id="PIRSR000018-50"/>
    </source>
</evidence>
<dbReference type="OrthoDB" id="9811281at2"/>
<feature type="binding site" description="covalent" evidence="11">
    <location>
        <position position="43"/>
    </location>
    <ligand>
        <name>heme c</name>
        <dbReference type="ChEBI" id="CHEBI:61717"/>
        <label>1</label>
    </ligand>
</feature>
<feature type="binding site" description="covalent" evidence="11">
    <location>
        <position position="40"/>
    </location>
    <ligand>
        <name>heme c</name>
        <dbReference type="ChEBI" id="CHEBI:61717"/>
        <label>1</label>
    </ligand>
</feature>
<evidence type="ECO:0000256" key="3">
    <source>
        <dbReference type="ARBA" id="ARBA00022475"/>
    </source>
</evidence>
<keyword evidence="3" id="KW-1003">Cell membrane</keyword>
<evidence type="ECO:0000256" key="5">
    <source>
        <dbReference type="ARBA" id="ARBA00022723"/>
    </source>
</evidence>
<evidence type="ECO:0000256" key="12">
    <source>
        <dbReference type="PIRSR" id="PIRSR000018-51"/>
    </source>
</evidence>
<feature type="binding site" description="axial binding residue" evidence="12">
    <location>
        <position position="317"/>
    </location>
    <ligand>
        <name>heme c</name>
        <dbReference type="ChEBI" id="CHEBI:61717"/>
        <label>3</label>
    </ligand>
    <ligandPart>
        <name>Fe</name>
        <dbReference type="ChEBI" id="CHEBI:18248"/>
    </ligandPart>
</feature>
<keyword evidence="7" id="KW-0677">Repeat</keyword>
<dbReference type="PANTHER" id="PTHR35008">
    <property type="entry name" value="BLL4482 PROTEIN-RELATED"/>
    <property type="match status" value="1"/>
</dbReference>
<dbReference type="GO" id="GO:0009055">
    <property type="term" value="F:electron transfer activity"/>
    <property type="evidence" value="ECO:0007669"/>
    <property type="project" value="InterPro"/>
</dbReference>
<accession>A0A0U4P5C6</accession>
<dbReference type="AlphaFoldDB" id="A0A0U4P5C6"/>
<feature type="domain" description="Cytochrome c" evidence="15">
    <location>
        <begin position="169"/>
        <end position="277"/>
    </location>
</feature>
<comment type="subcellular location">
    <subcellularLocation>
        <location evidence="1">Cell membrane</location>
    </subcellularLocation>
</comment>
<evidence type="ECO:0000256" key="13">
    <source>
        <dbReference type="SAM" id="MobiDB-lite"/>
    </source>
</evidence>
<dbReference type="SUPFAM" id="SSF46626">
    <property type="entry name" value="Cytochrome c"/>
    <property type="match status" value="3"/>
</dbReference>
<dbReference type="GO" id="GO:0016614">
    <property type="term" value="F:oxidoreductase activity, acting on CH-OH group of donors"/>
    <property type="evidence" value="ECO:0007669"/>
    <property type="project" value="InterPro"/>
</dbReference>
<dbReference type="InterPro" id="IPR036909">
    <property type="entry name" value="Cyt_c-like_dom_sf"/>
</dbReference>
<evidence type="ECO:0000256" key="2">
    <source>
        <dbReference type="ARBA" id="ARBA00022448"/>
    </source>
</evidence>
<feature type="binding site" description="covalent" evidence="11">
    <location>
        <position position="184"/>
    </location>
    <ligand>
        <name>heme c</name>
        <dbReference type="ChEBI" id="CHEBI:61717"/>
        <label>2</label>
    </ligand>
</feature>
<evidence type="ECO:0000256" key="7">
    <source>
        <dbReference type="ARBA" id="ARBA00022737"/>
    </source>
</evidence>
<feature type="region of interest" description="Disordered" evidence="13">
    <location>
        <begin position="281"/>
        <end position="300"/>
    </location>
</feature>
<keyword evidence="8" id="KW-0249">Electron transport</keyword>
<reference evidence="16 17" key="1">
    <citation type="submission" date="2016-01" db="EMBL/GenBank/DDBJ databases">
        <title>Annotation of Pseudomonas oryzihabitans USDA-ARS-USMARC-56511.</title>
        <authorList>
            <person name="Harhay G.P."/>
            <person name="Harhay D.M."/>
            <person name="Smith T.P.L."/>
            <person name="Bono J.L."/>
            <person name="Heaton M.P."/>
            <person name="Clawson M.L."/>
            <person name="Chitko-Mckown C.G."/>
            <person name="Capik S.F."/>
            <person name="DeDonder K.D."/>
            <person name="Apley M.D."/>
            <person name="Lubbers B.V."/>
            <person name="White B.J."/>
            <person name="Larson R.L."/>
        </authorList>
    </citation>
    <scope>NUCLEOTIDE SEQUENCE [LARGE SCALE GENOMIC DNA]</scope>
    <source>
        <strain evidence="16 17">USDA-ARS-USMARC-56511</strain>
    </source>
</reference>
<gene>
    <name evidence="16" type="ORF">APT59_07065</name>
</gene>
<evidence type="ECO:0000256" key="6">
    <source>
        <dbReference type="ARBA" id="ARBA00022729"/>
    </source>
</evidence>
<evidence type="ECO:0000256" key="8">
    <source>
        <dbReference type="ARBA" id="ARBA00022982"/>
    </source>
</evidence>
<dbReference type="PANTHER" id="PTHR35008:SF8">
    <property type="entry name" value="ALCOHOL DEHYDROGENASE CYTOCHROME C SUBUNIT"/>
    <property type="match status" value="1"/>
</dbReference>
<feature type="binding site" description="covalent" evidence="11">
    <location>
        <position position="313"/>
    </location>
    <ligand>
        <name>heme c</name>
        <dbReference type="ChEBI" id="CHEBI:61717"/>
        <label>3</label>
    </ligand>
</feature>
<keyword evidence="2" id="KW-0813">Transport</keyword>
<evidence type="ECO:0000256" key="1">
    <source>
        <dbReference type="ARBA" id="ARBA00004236"/>
    </source>
</evidence>
<name>A0A0U4P5C6_9PSED</name>
<evidence type="ECO:0000313" key="16">
    <source>
        <dbReference type="EMBL" id="ALZ83983.1"/>
    </source>
</evidence>
<evidence type="ECO:0000256" key="10">
    <source>
        <dbReference type="ARBA" id="ARBA00023136"/>
    </source>
</evidence>
<feature type="signal peptide" evidence="14">
    <location>
        <begin position="1"/>
        <end position="23"/>
    </location>
</feature>
<dbReference type="KEGG" id="por:APT59_07065"/>
<comment type="cofactor">
    <cofactor evidence="11">
        <name>heme c</name>
        <dbReference type="ChEBI" id="CHEBI:61717"/>
    </cofactor>
    <text evidence="11">Binds 3 heme c groups covalently per subunit.</text>
</comment>
<evidence type="ECO:0000259" key="15">
    <source>
        <dbReference type="PROSITE" id="PS51007"/>
    </source>
</evidence>
<dbReference type="InterPro" id="IPR014353">
    <property type="entry name" value="Membr-bd_ADH_cyt_c"/>
</dbReference>
<keyword evidence="6 14" id="KW-0732">Signal</keyword>
<feature type="domain" description="Cytochrome c" evidence="15">
    <location>
        <begin position="26"/>
        <end position="129"/>
    </location>
</feature>
<dbReference type="PIRSF" id="PIRSF000018">
    <property type="entry name" value="Mb_ADH_cyt_c"/>
    <property type="match status" value="1"/>
</dbReference>
<keyword evidence="9 12" id="KW-0408">Iron</keyword>
<dbReference type="GO" id="GO:0005506">
    <property type="term" value="F:iron ion binding"/>
    <property type="evidence" value="ECO:0007669"/>
    <property type="project" value="InterPro"/>
</dbReference>
<dbReference type="Pfam" id="PF00034">
    <property type="entry name" value="Cytochrom_C"/>
    <property type="match status" value="3"/>
</dbReference>
<dbReference type="GO" id="GO:0005886">
    <property type="term" value="C:plasma membrane"/>
    <property type="evidence" value="ECO:0007669"/>
    <property type="project" value="UniProtKB-SubCell"/>
</dbReference>
<dbReference type="Proteomes" id="UP000064137">
    <property type="component" value="Chromosome"/>
</dbReference>
<feature type="binding site" description="covalent" evidence="11">
    <location>
        <position position="187"/>
    </location>
    <ligand>
        <name>heme c</name>
        <dbReference type="ChEBI" id="CHEBI:61717"/>
        <label>2</label>
    </ligand>
</feature>
<feature type="domain" description="Cytochrome c" evidence="15">
    <location>
        <begin position="296"/>
        <end position="388"/>
    </location>
</feature>
<dbReference type="PRINTS" id="PR00605">
    <property type="entry name" value="CYTCHROMECIC"/>
</dbReference>
<dbReference type="GO" id="GO:0020037">
    <property type="term" value="F:heme binding"/>
    <property type="evidence" value="ECO:0007669"/>
    <property type="project" value="InterPro"/>
</dbReference>
<dbReference type="InterPro" id="IPR008168">
    <property type="entry name" value="Cyt_C_IC"/>
</dbReference>
<evidence type="ECO:0000256" key="4">
    <source>
        <dbReference type="ARBA" id="ARBA00022617"/>
    </source>
</evidence>
<evidence type="ECO:0000256" key="9">
    <source>
        <dbReference type="ARBA" id="ARBA00023004"/>
    </source>
</evidence>
<dbReference type="PROSITE" id="PS51007">
    <property type="entry name" value="CYTC"/>
    <property type="match status" value="3"/>
</dbReference>
<feature type="chain" id="PRO_5006851734" evidence="14">
    <location>
        <begin position="24"/>
        <end position="408"/>
    </location>
</feature>
<organism evidence="16 17">
    <name type="scientific">Pseudomonas oryzihabitans</name>
    <dbReference type="NCBI Taxonomy" id="47885"/>
    <lineage>
        <taxon>Bacteria</taxon>
        <taxon>Pseudomonadati</taxon>
        <taxon>Pseudomonadota</taxon>
        <taxon>Gammaproteobacteria</taxon>
        <taxon>Pseudomonadales</taxon>
        <taxon>Pseudomonadaceae</taxon>
        <taxon>Pseudomonas</taxon>
    </lineage>
</organism>
<protein>
    <submittedName>
        <fullName evidence="16">Cytochrome C</fullName>
    </submittedName>
</protein>